<evidence type="ECO:0000313" key="2">
    <source>
        <dbReference type="Proteomes" id="UP000198848"/>
    </source>
</evidence>
<evidence type="ECO:0000313" key="1">
    <source>
        <dbReference type="EMBL" id="SDR42794.1"/>
    </source>
</evidence>
<dbReference type="AlphaFoldDB" id="A0A1H1IYK8"/>
<sequence length="97" mass="11453">MKQRYDILFEALSHEQRRQILFSLVEQDESVNIDSPPDNERMHIERRHVHLPKLEEYGFIDWTPQINAIERGPRFGEVEPVLRLLADNHEAFSATSV</sequence>
<dbReference type="EMBL" id="FNLC01000006">
    <property type="protein sequence ID" value="SDR42794.1"/>
    <property type="molecule type" value="Genomic_DNA"/>
</dbReference>
<protein>
    <recommendedName>
        <fullName evidence="3">ArsR family transcriptional regulator</fullName>
    </recommendedName>
</protein>
<dbReference type="Proteomes" id="UP000198848">
    <property type="component" value="Unassembled WGS sequence"/>
</dbReference>
<accession>A0A1H1IYK8</accession>
<reference evidence="2" key="1">
    <citation type="submission" date="2016-10" db="EMBL/GenBank/DDBJ databases">
        <authorList>
            <person name="Varghese N."/>
            <person name="Submissions S."/>
        </authorList>
    </citation>
    <scope>NUCLEOTIDE SEQUENCE [LARGE SCALE GENOMIC DNA]</scope>
    <source>
        <strain evidence="2">DSM 24767</strain>
    </source>
</reference>
<evidence type="ECO:0008006" key="3">
    <source>
        <dbReference type="Google" id="ProtNLM"/>
    </source>
</evidence>
<organism evidence="1 2">
    <name type="scientific">Natronobacterium texcoconense</name>
    <dbReference type="NCBI Taxonomy" id="1095778"/>
    <lineage>
        <taxon>Archaea</taxon>
        <taxon>Methanobacteriati</taxon>
        <taxon>Methanobacteriota</taxon>
        <taxon>Stenosarchaea group</taxon>
        <taxon>Halobacteria</taxon>
        <taxon>Halobacteriales</taxon>
        <taxon>Natrialbaceae</taxon>
        <taxon>Natronobacterium</taxon>
    </lineage>
</organism>
<gene>
    <name evidence="1" type="ORF">SAMN04489842_3932</name>
</gene>
<proteinExistence type="predicted"/>
<name>A0A1H1IYK8_NATTX</name>
<keyword evidence="2" id="KW-1185">Reference proteome</keyword>